<keyword evidence="7 14" id="KW-0418">Kinase</keyword>
<dbReference type="InterPro" id="IPR016064">
    <property type="entry name" value="NAD/diacylglycerol_kinase_sf"/>
</dbReference>
<evidence type="ECO:0000256" key="5">
    <source>
        <dbReference type="ARBA" id="ARBA00022723"/>
    </source>
</evidence>
<dbReference type="NCBIfam" id="TIGR00147">
    <property type="entry name" value="YegS/Rv2252/BmrU family lipid kinase"/>
    <property type="match status" value="1"/>
</dbReference>
<evidence type="ECO:0000256" key="2">
    <source>
        <dbReference type="ARBA" id="ARBA00005983"/>
    </source>
</evidence>
<dbReference type="OrthoDB" id="142078at2"/>
<evidence type="ECO:0000256" key="8">
    <source>
        <dbReference type="ARBA" id="ARBA00022840"/>
    </source>
</evidence>
<dbReference type="EMBL" id="WBXO01000006">
    <property type="protein sequence ID" value="KAB2952396.1"/>
    <property type="molecule type" value="Genomic_DNA"/>
</dbReference>
<dbReference type="GO" id="GO:0008654">
    <property type="term" value="P:phospholipid biosynthetic process"/>
    <property type="evidence" value="ECO:0007669"/>
    <property type="project" value="UniProtKB-KW"/>
</dbReference>
<evidence type="ECO:0000256" key="7">
    <source>
        <dbReference type="ARBA" id="ARBA00022777"/>
    </source>
</evidence>
<keyword evidence="10" id="KW-0443">Lipid metabolism</keyword>
<dbReference type="PROSITE" id="PS50146">
    <property type="entry name" value="DAGK"/>
    <property type="match status" value="1"/>
</dbReference>
<dbReference type="PANTHER" id="PTHR12358">
    <property type="entry name" value="SPHINGOSINE KINASE"/>
    <property type="match status" value="1"/>
</dbReference>
<comment type="cofactor">
    <cofactor evidence="1">
        <name>Mg(2+)</name>
        <dbReference type="ChEBI" id="CHEBI:18420"/>
    </cofactor>
</comment>
<dbReference type="InterPro" id="IPR005218">
    <property type="entry name" value="Diacylglycerol/lipid_kinase"/>
</dbReference>
<gene>
    <name evidence="14" type="ORF">F9B85_09585</name>
</gene>
<evidence type="ECO:0000256" key="4">
    <source>
        <dbReference type="ARBA" id="ARBA00022679"/>
    </source>
</evidence>
<evidence type="ECO:0000256" key="11">
    <source>
        <dbReference type="ARBA" id="ARBA00023209"/>
    </source>
</evidence>
<protein>
    <submittedName>
        <fullName evidence="14">YegS/Rv2252/BmrU family lipid kinase</fullName>
    </submittedName>
</protein>
<evidence type="ECO:0000313" key="14">
    <source>
        <dbReference type="EMBL" id="KAB2952396.1"/>
    </source>
</evidence>
<accession>A0A6I0F2B7</accession>
<dbReference type="SUPFAM" id="SSF111331">
    <property type="entry name" value="NAD kinase/diacylglycerol kinase-like"/>
    <property type="match status" value="1"/>
</dbReference>
<dbReference type="Gene3D" id="3.40.50.10330">
    <property type="entry name" value="Probable inorganic polyphosphate/atp-NAD kinase, domain 1"/>
    <property type="match status" value="1"/>
</dbReference>
<evidence type="ECO:0000256" key="3">
    <source>
        <dbReference type="ARBA" id="ARBA00022516"/>
    </source>
</evidence>
<dbReference type="GO" id="GO:0005886">
    <property type="term" value="C:plasma membrane"/>
    <property type="evidence" value="ECO:0007669"/>
    <property type="project" value="TreeGrafter"/>
</dbReference>
<evidence type="ECO:0000256" key="9">
    <source>
        <dbReference type="ARBA" id="ARBA00022842"/>
    </source>
</evidence>
<sequence>MFVLFPKALLRRRKVVLSKSRKRLKLIYNPEAGLAAFRTRLDMAIRILQSGGWQVLTYRTEGKAELTSTEARVAIDEGCSAVVAVGGDGTLHQVMNGLVSLTKEGRKAPTLGIIPAGTANDLASYLSIPKDIENTCNIIVKGKKKQIDAGFLAGRFFLNVASGGLLTDVSHKVDQAVKQELGKFAYYLKALEQLPDFRPFPLQVQLPGGEKIYEGDTLLFLVLNSAGAGSFPQLAPKAQIDDALLDLVVFRSCSISEFVGLFLSVLQGEHVRSPLVTYHQAQRYILQGPDDMETDLDGEIGPALPWDVQVLPSALEVFVPELSGKKKLRLRSKN</sequence>
<keyword evidence="4" id="KW-0808">Transferase</keyword>
<proteinExistence type="inferred from homology"/>
<evidence type="ECO:0000256" key="12">
    <source>
        <dbReference type="ARBA" id="ARBA00023264"/>
    </source>
</evidence>
<evidence type="ECO:0000256" key="6">
    <source>
        <dbReference type="ARBA" id="ARBA00022741"/>
    </source>
</evidence>
<evidence type="ECO:0000256" key="10">
    <source>
        <dbReference type="ARBA" id="ARBA00023098"/>
    </source>
</evidence>
<keyword evidence="11" id="KW-0594">Phospholipid biosynthesis</keyword>
<comment type="caution">
    <text evidence="14">The sequence shown here is derived from an EMBL/GenBank/DDBJ whole genome shotgun (WGS) entry which is preliminary data.</text>
</comment>
<feature type="domain" description="DAGKc" evidence="13">
    <location>
        <begin position="19"/>
        <end position="156"/>
    </location>
</feature>
<dbReference type="Gene3D" id="2.60.200.40">
    <property type="match status" value="1"/>
</dbReference>
<evidence type="ECO:0000259" key="13">
    <source>
        <dbReference type="PROSITE" id="PS50146"/>
    </source>
</evidence>
<keyword evidence="8" id="KW-0067">ATP-binding</keyword>
<dbReference type="Pfam" id="PF19279">
    <property type="entry name" value="YegS_C"/>
    <property type="match status" value="1"/>
</dbReference>
<name>A0A6I0F2B7_9FIRM</name>
<dbReference type="GO" id="GO:0005524">
    <property type="term" value="F:ATP binding"/>
    <property type="evidence" value="ECO:0007669"/>
    <property type="project" value="UniProtKB-KW"/>
</dbReference>
<dbReference type="SMART" id="SM00046">
    <property type="entry name" value="DAGKc"/>
    <property type="match status" value="1"/>
</dbReference>
<dbReference type="InterPro" id="IPR017438">
    <property type="entry name" value="ATP-NAD_kinase_N"/>
</dbReference>
<keyword evidence="9" id="KW-0460">Magnesium</keyword>
<reference evidence="14 15" key="1">
    <citation type="submission" date="2019-10" db="EMBL/GenBank/DDBJ databases">
        <title>Whole-genome sequence of the extremophile Heliorestis acidaminivorans DSM 24790.</title>
        <authorList>
            <person name="Kyndt J.A."/>
            <person name="Meyer T.E."/>
        </authorList>
    </citation>
    <scope>NUCLEOTIDE SEQUENCE [LARGE SCALE GENOMIC DNA]</scope>
    <source>
        <strain evidence="14 15">DSM 24790</strain>
    </source>
</reference>
<dbReference type="InterPro" id="IPR001206">
    <property type="entry name" value="Diacylglycerol_kinase_cat_dom"/>
</dbReference>
<dbReference type="InterPro" id="IPR050187">
    <property type="entry name" value="Lipid_Phosphate_FormReg"/>
</dbReference>
<keyword evidence="5" id="KW-0479">Metal-binding</keyword>
<dbReference type="Pfam" id="PF00781">
    <property type="entry name" value="DAGK_cat"/>
    <property type="match status" value="1"/>
</dbReference>
<comment type="similarity">
    <text evidence="2">Belongs to the diacylglycerol/lipid kinase family.</text>
</comment>
<dbReference type="Proteomes" id="UP000468766">
    <property type="component" value="Unassembled WGS sequence"/>
</dbReference>
<dbReference type="GO" id="GO:0046872">
    <property type="term" value="F:metal ion binding"/>
    <property type="evidence" value="ECO:0007669"/>
    <property type="project" value="UniProtKB-KW"/>
</dbReference>
<dbReference type="AlphaFoldDB" id="A0A6I0F2B7"/>
<dbReference type="InterPro" id="IPR045540">
    <property type="entry name" value="YegS/DAGK_C"/>
</dbReference>
<keyword evidence="15" id="KW-1185">Reference proteome</keyword>
<evidence type="ECO:0000313" key="15">
    <source>
        <dbReference type="Proteomes" id="UP000468766"/>
    </source>
</evidence>
<keyword evidence="3" id="KW-0444">Lipid biosynthesis</keyword>
<keyword evidence="12" id="KW-1208">Phospholipid metabolism</keyword>
<dbReference type="PANTHER" id="PTHR12358:SF106">
    <property type="entry name" value="LIPID KINASE YEGS"/>
    <property type="match status" value="1"/>
</dbReference>
<dbReference type="GO" id="GO:0004143">
    <property type="term" value="F:ATP-dependent diacylglycerol kinase activity"/>
    <property type="evidence" value="ECO:0007669"/>
    <property type="project" value="TreeGrafter"/>
</dbReference>
<keyword evidence="6" id="KW-0547">Nucleotide-binding</keyword>
<evidence type="ECO:0000256" key="1">
    <source>
        <dbReference type="ARBA" id="ARBA00001946"/>
    </source>
</evidence>
<organism evidence="14 15">
    <name type="scientific">Heliorestis acidaminivorans</name>
    <dbReference type="NCBI Taxonomy" id="553427"/>
    <lineage>
        <taxon>Bacteria</taxon>
        <taxon>Bacillati</taxon>
        <taxon>Bacillota</taxon>
        <taxon>Clostridia</taxon>
        <taxon>Eubacteriales</taxon>
        <taxon>Heliobacteriaceae</taxon>
        <taxon>Heliorestis</taxon>
    </lineage>
</organism>